<evidence type="ECO:0000313" key="2">
    <source>
        <dbReference type="EMBL" id="KKL51587.1"/>
    </source>
</evidence>
<proteinExistence type="predicted"/>
<organism evidence="2">
    <name type="scientific">marine sediment metagenome</name>
    <dbReference type="NCBI Taxonomy" id="412755"/>
    <lineage>
        <taxon>unclassified sequences</taxon>
        <taxon>metagenomes</taxon>
        <taxon>ecological metagenomes</taxon>
    </lineage>
</organism>
<evidence type="ECO:0000256" key="1">
    <source>
        <dbReference type="SAM" id="MobiDB-lite"/>
    </source>
</evidence>
<reference evidence="2" key="1">
    <citation type="journal article" date="2015" name="Nature">
        <title>Complex archaea that bridge the gap between prokaryotes and eukaryotes.</title>
        <authorList>
            <person name="Spang A."/>
            <person name="Saw J.H."/>
            <person name="Jorgensen S.L."/>
            <person name="Zaremba-Niedzwiedzka K."/>
            <person name="Martijn J."/>
            <person name="Lind A.E."/>
            <person name="van Eijk R."/>
            <person name="Schleper C."/>
            <person name="Guy L."/>
            <person name="Ettema T.J."/>
        </authorList>
    </citation>
    <scope>NUCLEOTIDE SEQUENCE</scope>
</reference>
<dbReference type="EMBL" id="LAZR01032197">
    <property type="protein sequence ID" value="KKL51587.1"/>
    <property type="molecule type" value="Genomic_DNA"/>
</dbReference>
<accession>A0A0F9FKH9</accession>
<feature type="region of interest" description="Disordered" evidence="1">
    <location>
        <begin position="1"/>
        <end position="20"/>
    </location>
</feature>
<sequence length="72" mass="7969">MTGTPQDPHSPPNDARRRASGARRLVLRVTDFFQRPSPSLFPGEAAQAGPIGSDRPSVEKIVHMGHWLVRVR</sequence>
<protein>
    <submittedName>
        <fullName evidence="2">Uncharacterized protein</fullName>
    </submittedName>
</protein>
<dbReference type="AlphaFoldDB" id="A0A0F9FKH9"/>
<name>A0A0F9FKH9_9ZZZZ</name>
<comment type="caution">
    <text evidence="2">The sequence shown here is derived from an EMBL/GenBank/DDBJ whole genome shotgun (WGS) entry which is preliminary data.</text>
</comment>
<gene>
    <name evidence="2" type="ORF">LCGC14_2294010</name>
</gene>